<dbReference type="Proteomes" id="UP001500507">
    <property type="component" value="Unassembled WGS sequence"/>
</dbReference>
<gene>
    <name evidence="2" type="ORF">GCM10009117_14140</name>
</gene>
<name>A0ABP3XXE9_9FLAO</name>
<reference evidence="3" key="1">
    <citation type="journal article" date="2019" name="Int. J. Syst. Evol. Microbiol.">
        <title>The Global Catalogue of Microorganisms (GCM) 10K type strain sequencing project: providing services to taxonomists for standard genome sequencing and annotation.</title>
        <authorList>
            <consortium name="The Broad Institute Genomics Platform"/>
            <consortium name="The Broad Institute Genome Sequencing Center for Infectious Disease"/>
            <person name="Wu L."/>
            <person name="Ma J."/>
        </authorList>
    </citation>
    <scope>NUCLEOTIDE SEQUENCE [LARGE SCALE GENOMIC DNA]</scope>
    <source>
        <strain evidence="3">JCM 16082</strain>
    </source>
</reference>
<evidence type="ECO:0000313" key="3">
    <source>
        <dbReference type="Proteomes" id="UP001500507"/>
    </source>
</evidence>
<proteinExistence type="predicted"/>
<dbReference type="RefSeq" id="WP_343765307.1">
    <property type="nucleotide sequence ID" value="NZ_BAAAFG010000014.1"/>
</dbReference>
<evidence type="ECO:0000313" key="2">
    <source>
        <dbReference type="EMBL" id="GAA0872267.1"/>
    </source>
</evidence>
<sequence length="581" mass="66931">MEDEILEHSESKGVSGPEEVIGQERPQMNSTPANDGTADGILDAYFAKKEYRPRGNEVSRSYTYSFNNPQDTATEAEKREIARQIISLKSAEWKETKEFAYDAIIAQALIKTRYDSQDTVTFDLYKLQPEFRKITAAPLESVVYVFARTSNLDEKEMTITIHEKEQLLVDEESPLPVLEVTGDDGEEENGAEITELTETIEDGKFIKKIRLRPASDEDLQNWRDLMNGETEEEEEESEDENEIPEVFLWLKAIAEGDEESHTNEFLNENDEAYFELNICDCGKRFAGSFQCTRYGTVFGPVYWGDMPLEDYPQWDDLVADGRVTVFERDVMIGMSPNEGDLDSVQSYDSEILTAGAMQKTINPTGQGEFPIQVAEFKELNPEKYNCLFESCGWTVEENTMYYQDLSNSDSQRVTGRQLKNLIREGFNASEFRNYLDCKPLEPILKAVKDPDFQAKQIDDFIDRLRNRVLPTTPVGYNNTIGEYLNSALGHATVLDHHINRPAYLDNDFGSALDVFFRQVDREIERYNVNRSSDEQLQPVSRNPNEWGNNHARYEQRILDIYGVNRRGTDMPERYRRMQDRF</sequence>
<keyword evidence="3" id="KW-1185">Reference proteome</keyword>
<evidence type="ECO:0000256" key="1">
    <source>
        <dbReference type="SAM" id="MobiDB-lite"/>
    </source>
</evidence>
<dbReference type="EMBL" id="BAAAFG010000014">
    <property type="protein sequence ID" value="GAA0872267.1"/>
    <property type="molecule type" value="Genomic_DNA"/>
</dbReference>
<organism evidence="2 3">
    <name type="scientific">Gangjinia marincola</name>
    <dbReference type="NCBI Taxonomy" id="578463"/>
    <lineage>
        <taxon>Bacteria</taxon>
        <taxon>Pseudomonadati</taxon>
        <taxon>Bacteroidota</taxon>
        <taxon>Flavobacteriia</taxon>
        <taxon>Flavobacteriales</taxon>
        <taxon>Flavobacteriaceae</taxon>
        <taxon>Gangjinia</taxon>
    </lineage>
</organism>
<protein>
    <submittedName>
        <fullName evidence="2">Uncharacterized protein</fullName>
    </submittedName>
</protein>
<accession>A0ABP3XXE9</accession>
<feature type="region of interest" description="Disordered" evidence="1">
    <location>
        <begin position="1"/>
        <end position="39"/>
    </location>
</feature>
<feature type="compositionally biased region" description="Basic and acidic residues" evidence="1">
    <location>
        <begin position="1"/>
        <end position="11"/>
    </location>
</feature>
<comment type="caution">
    <text evidence="2">The sequence shown here is derived from an EMBL/GenBank/DDBJ whole genome shotgun (WGS) entry which is preliminary data.</text>
</comment>